<dbReference type="InterPro" id="IPR000679">
    <property type="entry name" value="Znf_GATA"/>
</dbReference>
<dbReference type="AlphaFoldDB" id="A0A1T4MDK0"/>
<feature type="domain" description="GATA-type" evidence="1">
    <location>
        <begin position="14"/>
        <end position="38"/>
    </location>
</feature>
<gene>
    <name evidence="2" type="ORF">SAMN02745119_01241</name>
</gene>
<dbReference type="GO" id="GO:0006355">
    <property type="term" value="P:regulation of DNA-templated transcription"/>
    <property type="evidence" value="ECO:0007669"/>
    <property type="project" value="InterPro"/>
</dbReference>
<proteinExistence type="predicted"/>
<dbReference type="PROSITE" id="PS50114">
    <property type="entry name" value="GATA_ZN_FINGER_2"/>
    <property type="match status" value="1"/>
</dbReference>
<dbReference type="STRING" id="115783.SAMN02745119_01241"/>
<dbReference type="EMBL" id="FUWR01000005">
    <property type="protein sequence ID" value="SJZ65013.1"/>
    <property type="molecule type" value="Genomic_DNA"/>
</dbReference>
<dbReference type="Proteomes" id="UP000190102">
    <property type="component" value="Unassembled WGS sequence"/>
</dbReference>
<evidence type="ECO:0000313" key="2">
    <source>
        <dbReference type="EMBL" id="SJZ65013.1"/>
    </source>
</evidence>
<reference evidence="3" key="1">
    <citation type="submission" date="2017-02" db="EMBL/GenBank/DDBJ databases">
        <authorList>
            <person name="Varghese N."/>
            <person name="Submissions S."/>
        </authorList>
    </citation>
    <scope>NUCLEOTIDE SEQUENCE [LARGE SCALE GENOMIC DNA]</scope>
    <source>
        <strain evidence="3">ATCC BAA-34</strain>
    </source>
</reference>
<name>A0A1T4MDK0_9BACT</name>
<protein>
    <recommendedName>
        <fullName evidence="1">GATA-type domain-containing protein</fullName>
    </recommendedName>
</protein>
<keyword evidence="3" id="KW-1185">Reference proteome</keyword>
<dbReference type="GO" id="GO:0043565">
    <property type="term" value="F:sequence-specific DNA binding"/>
    <property type="evidence" value="ECO:0007669"/>
    <property type="project" value="InterPro"/>
</dbReference>
<evidence type="ECO:0000259" key="1">
    <source>
        <dbReference type="PROSITE" id="PS50114"/>
    </source>
</evidence>
<accession>A0A1T4MDK0</accession>
<dbReference type="RefSeq" id="WP_078789507.1">
    <property type="nucleotide sequence ID" value="NZ_FUWR01000005.1"/>
</dbReference>
<organism evidence="2 3">
    <name type="scientific">Trichlorobacter thiogenes</name>
    <dbReference type="NCBI Taxonomy" id="115783"/>
    <lineage>
        <taxon>Bacteria</taxon>
        <taxon>Pseudomonadati</taxon>
        <taxon>Thermodesulfobacteriota</taxon>
        <taxon>Desulfuromonadia</taxon>
        <taxon>Geobacterales</taxon>
        <taxon>Geobacteraceae</taxon>
        <taxon>Trichlorobacter</taxon>
    </lineage>
</organism>
<dbReference type="OrthoDB" id="5397656at2"/>
<sequence length="63" mass="7009">MRTKTLDDYYAWTCDWCDSENRTLWVRVANGDVACGACHRTTSFPTSSIALAGGQRQMMAGQC</sequence>
<evidence type="ECO:0000313" key="3">
    <source>
        <dbReference type="Proteomes" id="UP000190102"/>
    </source>
</evidence>